<organism evidence="1 2">
    <name type="scientific">Laodelphax striatellus</name>
    <name type="common">Small brown planthopper</name>
    <name type="synonym">Delphax striatella</name>
    <dbReference type="NCBI Taxonomy" id="195883"/>
    <lineage>
        <taxon>Eukaryota</taxon>
        <taxon>Metazoa</taxon>
        <taxon>Ecdysozoa</taxon>
        <taxon>Arthropoda</taxon>
        <taxon>Hexapoda</taxon>
        <taxon>Insecta</taxon>
        <taxon>Pterygota</taxon>
        <taxon>Neoptera</taxon>
        <taxon>Paraneoptera</taxon>
        <taxon>Hemiptera</taxon>
        <taxon>Auchenorrhyncha</taxon>
        <taxon>Fulgoroidea</taxon>
        <taxon>Delphacidae</taxon>
        <taxon>Criomorphinae</taxon>
        <taxon>Laodelphax</taxon>
    </lineage>
</organism>
<comment type="caution">
    <text evidence="1">The sequence shown here is derived from an EMBL/GenBank/DDBJ whole genome shotgun (WGS) entry which is preliminary data.</text>
</comment>
<gene>
    <name evidence="1" type="ORF">LSTR_LSTR017603</name>
</gene>
<sequence>MDQEISVQGLFLPIFTRNRWILVDMNDRERRRSRLSSANQLDAITNWGDDWKRNS</sequence>
<dbReference type="Proteomes" id="UP000291343">
    <property type="component" value="Unassembled WGS sequence"/>
</dbReference>
<keyword evidence="2" id="KW-1185">Reference proteome</keyword>
<dbReference type="AlphaFoldDB" id="A0A482WVR4"/>
<protein>
    <submittedName>
        <fullName evidence="1">Uncharacterized protein</fullName>
    </submittedName>
</protein>
<accession>A0A482WVR4</accession>
<dbReference type="EMBL" id="QKKF02023955">
    <property type="protein sequence ID" value="RZF37558.1"/>
    <property type="molecule type" value="Genomic_DNA"/>
</dbReference>
<evidence type="ECO:0000313" key="2">
    <source>
        <dbReference type="Proteomes" id="UP000291343"/>
    </source>
</evidence>
<dbReference type="InParanoid" id="A0A482WVR4"/>
<reference evidence="1 2" key="1">
    <citation type="journal article" date="2017" name="Gigascience">
        <title>Genome sequence of the small brown planthopper, Laodelphax striatellus.</title>
        <authorList>
            <person name="Zhu J."/>
            <person name="Jiang F."/>
            <person name="Wang X."/>
            <person name="Yang P."/>
            <person name="Bao Y."/>
            <person name="Zhao W."/>
            <person name="Wang W."/>
            <person name="Lu H."/>
            <person name="Wang Q."/>
            <person name="Cui N."/>
            <person name="Li J."/>
            <person name="Chen X."/>
            <person name="Luo L."/>
            <person name="Yu J."/>
            <person name="Kang L."/>
            <person name="Cui F."/>
        </authorList>
    </citation>
    <scope>NUCLEOTIDE SEQUENCE [LARGE SCALE GENOMIC DNA]</scope>
    <source>
        <strain evidence="1">Lst14</strain>
    </source>
</reference>
<name>A0A482WVR4_LAOST</name>
<proteinExistence type="predicted"/>
<evidence type="ECO:0000313" key="1">
    <source>
        <dbReference type="EMBL" id="RZF37558.1"/>
    </source>
</evidence>